<dbReference type="PROSITE" id="PS51677">
    <property type="entry name" value="NODB"/>
    <property type="match status" value="1"/>
</dbReference>
<dbReference type="HOGENOM" id="CLU_021264_0_2_9"/>
<keyword evidence="1" id="KW-0812">Transmembrane</keyword>
<dbReference type="GO" id="GO:0016020">
    <property type="term" value="C:membrane"/>
    <property type="evidence" value="ECO:0007669"/>
    <property type="project" value="TreeGrafter"/>
</dbReference>
<evidence type="ECO:0000313" key="4">
    <source>
        <dbReference type="Proteomes" id="UP000019426"/>
    </source>
</evidence>
<dbReference type="AlphaFoldDB" id="W6RUH8"/>
<evidence type="ECO:0000259" key="2">
    <source>
        <dbReference type="PROSITE" id="PS51677"/>
    </source>
</evidence>
<dbReference type="CDD" id="cd10917">
    <property type="entry name" value="CE4_NodB_like_6s_7s"/>
    <property type="match status" value="1"/>
</dbReference>
<dbReference type="RefSeq" id="WP_044036638.1">
    <property type="nucleotide sequence ID" value="NZ_HG917868.1"/>
</dbReference>
<dbReference type="EMBL" id="HG917868">
    <property type="protein sequence ID" value="CDM67948.1"/>
    <property type="molecule type" value="Genomic_DNA"/>
</dbReference>
<dbReference type="Gene3D" id="3.20.20.370">
    <property type="entry name" value="Glycoside hydrolase/deacetylase"/>
    <property type="match status" value="1"/>
</dbReference>
<dbReference type="InterPro" id="IPR050248">
    <property type="entry name" value="Polysacc_deacetylase_ArnD"/>
</dbReference>
<keyword evidence="1" id="KW-1133">Transmembrane helix</keyword>
<dbReference type="InterPro" id="IPR011330">
    <property type="entry name" value="Glyco_hydro/deAcase_b/a-brl"/>
</dbReference>
<dbReference type="OrthoDB" id="9806342at2"/>
<sequence length="252" mass="29194">MIIKNKKIIITYITIIIFILGLSVTFISLFDSITTYNSNGKKPIYYVKTNEKKIAITIDTTWGEDNVKEMLDVFDKYNVKATFFVIGKWMDQYKDDTMEIYKRGHELGNHSDYHKDFTKISKDDIIKEITDCDSKIKEVTGSTPKLLRAPKGAYNDLTVDIAEETGHYLIQWDVDSIDWKNVGLEEEYKRVRSKCKEGSILLFHTGTKYTVKNLDRLIGELTKEGYQFVTVSDLIYEKDYKIENDGGQTVKQ</sequence>
<dbReference type="SUPFAM" id="SSF88713">
    <property type="entry name" value="Glycoside hydrolase/deacetylase"/>
    <property type="match status" value="1"/>
</dbReference>
<dbReference type="Pfam" id="PF01522">
    <property type="entry name" value="Polysacc_deac_1"/>
    <property type="match status" value="1"/>
</dbReference>
<keyword evidence="1" id="KW-0472">Membrane</keyword>
<name>W6RUH8_9CLOT</name>
<accession>W6RUH8</accession>
<dbReference type="InterPro" id="IPR002509">
    <property type="entry name" value="NODB_dom"/>
</dbReference>
<dbReference type="GO" id="GO:0005975">
    <property type="term" value="P:carbohydrate metabolic process"/>
    <property type="evidence" value="ECO:0007669"/>
    <property type="project" value="InterPro"/>
</dbReference>
<reference evidence="3 4" key="1">
    <citation type="submission" date="2013-11" db="EMBL/GenBank/DDBJ databases">
        <title>Complete genome sequence of Clostridum sp. M2/40.</title>
        <authorList>
            <person name="Wibberg D."/>
            <person name="Puehler A."/>
            <person name="Schlueter A."/>
        </authorList>
    </citation>
    <scope>NUCLEOTIDE SEQUENCE [LARGE SCALE GENOMIC DNA]</scope>
    <source>
        <strain evidence="4">M2/40</strain>
    </source>
</reference>
<dbReference type="PATRIC" id="fig|1216932.3.peg.769"/>
<evidence type="ECO:0000313" key="3">
    <source>
        <dbReference type="EMBL" id="CDM67948.1"/>
    </source>
</evidence>
<organism evidence="3 4">
    <name type="scientific">Clostridium bornimense</name>
    <dbReference type="NCBI Taxonomy" id="1216932"/>
    <lineage>
        <taxon>Bacteria</taxon>
        <taxon>Bacillati</taxon>
        <taxon>Bacillota</taxon>
        <taxon>Clostridia</taxon>
        <taxon>Eubacteriales</taxon>
        <taxon>Clostridiaceae</taxon>
        <taxon>Clostridium</taxon>
    </lineage>
</organism>
<dbReference type="PANTHER" id="PTHR10587">
    <property type="entry name" value="GLYCOSYL TRANSFERASE-RELATED"/>
    <property type="match status" value="1"/>
</dbReference>
<dbReference type="STRING" id="1216932.CM240_0783"/>
<dbReference type="GO" id="GO:0016810">
    <property type="term" value="F:hydrolase activity, acting on carbon-nitrogen (but not peptide) bonds"/>
    <property type="evidence" value="ECO:0007669"/>
    <property type="project" value="InterPro"/>
</dbReference>
<gene>
    <name evidence="3" type="ORF">CM240_0783</name>
</gene>
<evidence type="ECO:0000256" key="1">
    <source>
        <dbReference type="SAM" id="Phobius"/>
    </source>
</evidence>
<feature type="domain" description="NodB homology" evidence="2">
    <location>
        <begin position="52"/>
        <end position="229"/>
    </location>
</feature>
<protein>
    <submittedName>
        <fullName evidence="3">Putative polysaccharide deacetylase</fullName>
    </submittedName>
</protein>
<proteinExistence type="predicted"/>
<dbReference type="Proteomes" id="UP000019426">
    <property type="component" value="Chromosome M2/40_rep1"/>
</dbReference>
<feature type="transmembrane region" description="Helical" evidence="1">
    <location>
        <begin position="9"/>
        <end position="30"/>
    </location>
</feature>
<dbReference type="eggNOG" id="COG0726">
    <property type="taxonomic scope" value="Bacteria"/>
</dbReference>
<dbReference type="PANTHER" id="PTHR10587:SF128">
    <property type="entry name" value="POLYSACCHARIDE DEACETYLASE PDAB-RELATED"/>
    <property type="match status" value="1"/>
</dbReference>
<dbReference type="KEGG" id="clt:CM240_0783"/>
<keyword evidence="4" id="KW-1185">Reference proteome</keyword>